<dbReference type="EMBL" id="DXCO01000004">
    <property type="protein sequence ID" value="HIY77493.1"/>
    <property type="molecule type" value="Genomic_DNA"/>
</dbReference>
<dbReference type="PANTHER" id="PTHR40065">
    <property type="entry name" value="RNA-BINDING PROTEIN YHBY"/>
    <property type="match status" value="1"/>
</dbReference>
<dbReference type="PANTHER" id="PTHR40065:SF3">
    <property type="entry name" value="RNA-BINDING PROTEIN YHBY"/>
    <property type="match status" value="1"/>
</dbReference>
<proteinExistence type="predicted"/>
<organism evidence="4 5">
    <name type="scientific">Candidatus Borkfalkia excrementavium</name>
    <dbReference type="NCBI Taxonomy" id="2838505"/>
    <lineage>
        <taxon>Bacteria</taxon>
        <taxon>Bacillati</taxon>
        <taxon>Bacillota</taxon>
        <taxon>Clostridia</taxon>
        <taxon>Christensenellales</taxon>
        <taxon>Christensenellaceae</taxon>
        <taxon>Candidatus Borkfalkia</taxon>
    </lineage>
</organism>
<reference evidence="4" key="1">
    <citation type="journal article" date="2021" name="PeerJ">
        <title>Extensive microbial diversity within the chicken gut microbiome revealed by metagenomics and culture.</title>
        <authorList>
            <person name="Gilroy R."/>
            <person name="Ravi A."/>
            <person name="Getino M."/>
            <person name="Pursley I."/>
            <person name="Horton D.L."/>
            <person name="Alikhan N.F."/>
            <person name="Baker D."/>
            <person name="Gharbi K."/>
            <person name="Hall N."/>
            <person name="Watson M."/>
            <person name="Adriaenssens E.M."/>
            <person name="Foster-Nyarko E."/>
            <person name="Jarju S."/>
            <person name="Secka A."/>
            <person name="Antonio M."/>
            <person name="Oren A."/>
            <person name="Chaudhuri R.R."/>
            <person name="La Ragione R."/>
            <person name="Hildebrand F."/>
            <person name="Pallen M.J."/>
        </authorList>
    </citation>
    <scope>NUCLEOTIDE SEQUENCE</scope>
    <source>
        <strain evidence="4">CHK199-9574</strain>
    </source>
</reference>
<accession>A0A9D1Z770</accession>
<dbReference type="PROSITE" id="PS51295">
    <property type="entry name" value="CRM"/>
    <property type="match status" value="1"/>
</dbReference>
<evidence type="ECO:0000256" key="1">
    <source>
        <dbReference type="ARBA" id="ARBA00022884"/>
    </source>
</evidence>
<dbReference type="Pfam" id="PF01985">
    <property type="entry name" value="CRS1_YhbY"/>
    <property type="match status" value="1"/>
</dbReference>
<dbReference type="InterPro" id="IPR001890">
    <property type="entry name" value="RNA-binding_CRM"/>
</dbReference>
<evidence type="ECO:0000313" key="5">
    <source>
        <dbReference type="Proteomes" id="UP000824135"/>
    </source>
</evidence>
<dbReference type="SUPFAM" id="SSF75471">
    <property type="entry name" value="YhbY-like"/>
    <property type="match status" value="1"/>
</dbReference>
<dbReference type="InterPro" id="IPR017924">
    <property type="entry name" value="RNA-binding_YhbY"/>
</dbReference>
<gene>
    <name evidence="4" type="primary">yhbY</name>
    <name evidence="4" type="ORF">H9728_00450</name>
</gene>
<dbReference type="Proteomes" id="UP000824135">
    <property type="component" value="Unassembled WGS sequence"/>
</dbReference>
<name>A0A9D1Z770_9FIRM</name>
<dbReference type="SMART" id="SM01103">
    <property type="entry name" value="CRS1_YhbY"/>
    <property type="match status" value="1"/>
</dbReference>
<evidence type="ECO:0000259" key="3">
    <source>
        <dbReference type="PROSITE" id="PS51295"/>
    </source>
</evidence>
<dbReference type="InterPro" id="IPR051925">
    <property type="entry name" value="RNA-binding_domain"/>
</dbReference>
<dbReference type="InterPro" id="IPR035920">
    <property type="entry name" value="YhbY-like_sf"/>
</dbReference>
<dbReference type="AlphaFoldDB" id="A0A9D1Z770"/>
<dbReference type="Gene3D" id="3.30.110.60">
    <property type="entry name" value="YhbY-like"/>
    <property type="match status" value="1"/>
</dbReference>
<feature type="domain" description="CRM" evidence="3">
    <location>
        <begin position="1"/>
        <end position="95"/>
    </location>
</feature>
<keyword evidence="1 2" id="KW-0694">RNA-binding</keyword>
<protein>
    <submittedName>
        <fullName evidence="4">Ribosome assembly RNA-binding protein YhbY</fullName>
    </submittedName>
</protein>
<evidence type="ECO:0000313" key="4">
    <source>
        <dbReference type="EMBL" id="HIY77493.1"/>
    </source>
</evidence>
<comment type="caution">
    <text evidence="4">The sequence shown here is derived from an EMBL/GenBank/DDBJ whole genome shotgun (WGS) entry which is preliminary data.</text>
</comment>
<reference evidence="4" key="2">
    <citation type="submission" date="2021-04" db="EMBL/GenBank/DDBJ databases">
        <authorList>
            <person name="Gilroy R."/>
        </authorList>
    </citation>
    <scope>NUCLEOTIDE SEQUENCE</scope>
    <source>
        <strain evidence="4">CHK199-9574</strain>
    </source>
</reference>
<dbReference type="GO" id="GO:0003723">
    <property type="term" value="F:RNA binding"/>
    <property type="evidence" value="ECO:0007669"/>
    <property type="project" value="UniProtKB-UniRule"/>
</dbReference>
<dbReference type="NCBIfam" id="TIGR00253">
    <property type="entry name" value="RNA_bind_YhbY"/>
    <property type="match status" value="1"/>
</dbReference>
<sequence>MTSKQRSNLKSIAANLQPIAQLGKGGVGENMLRSLSDALEAHELIKINVLGNASEDAKDLGAALAEQLGAECVAVIGHKIILYRRSSRKDFDHIVF</sequence>
<evidence type="ECO:0000256" key="2">
    <source>
        <dbReference type="PROSITE-ProRule" id="PRU00626"/>
    </source>
</evidence>